<keyword evidence="2" id="KW-1185">Reference proteome</keyword>
<dbReference type="AlphaFoldDB" id="A0A9W4XVM3"/>
<gene>
    <name evidence="1" type="ORF">PDIGIT_LOCUS7799</name>
</gene>
<sequence>MQGYRICLLCFQDHPKLRVGTLAAKLEQLNPLYRQDCNSQFKLCGRFASKTSSLHIHCQMPDSYIISQLPKAKANSH</sequence>
<accession>A0A9W4XVM3</accession>
<organism evidence="1 2">
    <name type="scientific">Periconia digitata</name>
    <dbReference type="NCBI Taxonomy" id="1303443"/>
    <lineage>
        <taxon>Eukaryota</taxon>
        <taxon>Fungi</taxon>
        <taxon>Dikarya</taxon>
        <taxon>Ascomycota</taxon>
        <taxon>Pezizomycotina</taxon>
        <taxon>Dothideomycetes</taxon>
        <taxon>Pleosporomycetidae</taxon>
        <taxon>Pleosporales</taxon>
        <taxon>Massarineae</taxon>
        <taxon>Periconiaceae</taxon>
        <taxon>Periconia</taxon>
    </lineage>
</organism>
<proteinExistence type="predicted"/>
<comment type="caution">
    <text evidence="1">The sequence shown here is derived from an EMBL/GenBank/DDBJ whole genome shotgun (WGS) entry which is preliminary data.</text>
</comment>
<dbReference type="EMBL" id="CAOQHR010000005">
    <property type="protein sequence ID" value="CAI6334732.1"/>
    <property type="molecule type" value="Genomic_DNA"/>
</dbReference>
<protein>
    <submittedName>
        <fullName evidence="1">Uncharacterized protein</fullName>
    </submittedName>
</protein>
<dbReference type="Proteomes" id="UP001152607">
    <property type="component" value="Unassembled WGS sequence"/>
</dbReference>
<name>A0A9W4XVM3_9PLEO</name>
<evidence type="ECO:0000313" key="2">
    <source>
        <dbReference type="Proteomes" id="UP001152607"/>
    </source>
</evidence>
<evidence type="ECO:0000313" key="1">
    <source>
        <dbReference type="EMBL" id="CAI6334732.1"/>
    </source>
</evidence>
<reference evidence="1" key="1">
    <citation type="submission" date="2023-01" db="EMBL/GenBank/DDBJ databases">
        <authorList>
            <person name="Van Ghelder C."/>
            <person name="Rancurel C."/>
        </authorList>
    </citation>
    <scope>NUCLEOTIDE SEQUENCE</scope>
    <source>
        <strain evidence="1">CNCM I-4278</strain>
    </source>
</reference>